<proteinExistence type="predicted"/>
<comment type="subcellular location">
    <subcellularLocation>
        <location evidence="1">Cell membrane</location>
        <topology evidence="1">Multi-pass membrane protein</topology>
    </subcellularLocation>
</comment>
<keyword evidence="2" id="KW-1003">Cell membrane</keyword>
<evidence type="ECO:0000256" key="5">
    <source>
        <dbReference type="ARBA" id="ARBA00023136"/>
    </source>
</evidence>
<feature type="transmembrane region" description="Helical" evidence="6">
    <location>
        <begin position="149"/>
        <end position="168"/>
    </location>
</feature>
<reference evidence="7 8" key="1">
    <citation type="submission" date="2008-10" db="EMBL/GenBank/DDBJ databases">
        <title>Genome sequence of Bacillus cereus B4264.</title>
        <authorList>
            <person name="Dodson R.J."/>
            <person name="Durkin A.S."/>
            <person name="Rosovitz M.J."/>
            <person name="Rasko D.A."/>
            <person name="Hoffmaster A."/>
            <person name="Ravel J."/>
            <person name="Sutton G."/>
        </authorList>
    </citation>
    <scope>NUCLEOTIDE SEQUENCE [LARGE SCALE GENOMIC DNA]</scope>
    <source>
        <strain evidence="7 8">B4264</strain>
    </source>
</reference>
<evidence type="ECO:0000256" key="3">
    <source>
        <dbReference type="ARBA" id="ARBA00022692"/>
    </source>
</evidence>
<protein>
    <submittedName>
        <fullName evidence="7">Polysaccharide biosynthesis protein</fullName>
    </submittedName>
</protein>
<dbReference type="RefSeq" id="WP_000982271.1">
    <property type="nucleotide sequence ID" value="NC_011725.1"/>
</dbReference>
<organism evidence="7 8">
    <name type="scientific">Bacillus cereus (strain B4264)</name>
    <dbReference type="NCBI Taxonomy" id="405532"/>
    <lineage>
        <taxon>Bacteria</taxon>
        <taxon>Bacillati</taxon>
        <taxon>Bacillota</taxon>
        <taxon>Bacilli</taxon>
        <taxon>Bacillales</taxon>
        <taxon>Bacillaceae</taxon>
        <taxon>Bacillus</taxon>
        <taxon>Bacillus cereus group</taxon>
    </lineage>
</organism>
<sequence>MMNVEKVESNQGAISLKKNFSWTFIGNIIYAACQWAILMLFTKLGSVKMVGVFSLGLAITAPVYMFLNLQLQGILATDKKNNYSFNEYFSLRLMTSNIGMLLIMVFLLISNYDLVTKWVVFLIALAKYFDSFSEIIFGLLQNKELMKRISISLILKGLLSVSSMFLSLYITGDILISMICYAVSSCVIFILYDMKSMKMFKQCIKVSFVFSKLKSLFLLSLPMGLVMLLISLNTNIPRYFIEDYLGAESLGYFSALAYVMVAGNTVISALGQACVSRLAQYYVEMDIKSFRVLLFKLIGIGILIGIIGVVVIGFIGEEILTIIYSDAYKEYNHIFILIMISAGIGYISSFMGYGMTAARCYKVQPVIFGIVSIVTILLSYWCVPQYGLTGAGITLIFASIVQLIGSSLVIVYLLKKR</sequence>
<gene>
    <name evidence="7" type="ordered locus">BCB4264_A5393</name>
</gene>
<keyword evidence="4 6" id="KW-1133">Transmembrane helix</keyword>
<dbReference type="PANTHER" id="PTHR30250">
    <property type="entry name" value="PST FAMILY PREDICTED COLANIC ACID TRANSPORTER"/>
    <property type="match status" value="1"/>
</dbReference>
<accession>B7HFG8</accession>
<dbReference type="EMBL" id="CP001176">
    <property type="protein sequence ID" value="ACK61330.1"/>
    <property type="molecule type" value="Genomic_DNA"/>
</dbReference>
<dbReference type="GO" id="GO:0005886">
    <property type="term" value="C:plasma membrane"/>
    <property type="evidence" value="ECO:0007669"/>
    <property type="project" value="UniProtKB-SubCell"/>
</dbReference>
<dbReference type="Pfam" id="PF01943">
    <property type="entry name" value="Polysacc_synt"/>
    <property type="match status" value="1"/>
</dbReference>
<feature type="transmembrane region" description="Helical" evidence="6">
    <location>
        <begin position="174"/>
        <end position="192"/>
    </location>
</feature>
<feature type="transmembrane region" description="Helical" evidence="6">
    <location>
        <begin position="213"/>
        <end position="232"/>
    </location>
</feature>
<evidence type="ECO:0000313" key="8">
    <source>
        <dbReference type="Proteomes" id="UP000007096"/>
    </source>
</evidence>
<evidence type="ECO:0000313" key="7">
    <source>
        <dbReference type="EMBL" id="ACK61330.1"/>
    </source>
</evidence>
<dbReference type="Proteomes" id="UP000007096">
    <property type="component" value="Chromosome"/>
</dbReference>
<dbReference type="InterPro" id="IPR002797">
    <property type="entry name" value="Polysacc_synth"/>
</dbReference>
<keyword evidence="5 6" id="KW-0472">Membrane</keyword>
<dbReference type="KEGG" id="bcb:BCB4264_A5393"/>
<evidence type="ECO:0000256" key="2">
    <source>
        <dbReference type="ARBA" id="ARBA00022475"/>
    </source>
</evidence>
<feature type="transmembrane region" description="Helical" evidence="6">
    <location>
        <begin position="334"/>
        <end position="354"/>
    </location>
</feature>
<feature type="transmembrane region" description="Helical" evidence="6">
    <location>
        <begin position="292"/>
        <end position="314"/>
    </location>
</feature>
<feature type="transmembrane region" description="Helical" evidence="6">
    <location>
        <begin position="47"/>
        <end position="67"/>
    </location>
</feature>
<dbReference type="HOGENOM" id="CLU_032713_2_0_9"/>
<dbReference type="AlphaFoldDB" id="B7HFG8"/>
<evidence type="ECO:0000256" key="6">
    <source>
        <dbReference type="SAM" id="Phobius"/>
    </source>
</evidence>
<name>B7HFG8_BACC4</name>
<feature type="transmembrane region" description="Helical" evidence="6">
    <location>
        <begin position="88"/>
        <end position="109"/>
    </location>
</feature>
<evidence type="ECO:0000256" key="1">
    <source>
        <dbReference type="ARBA" id="ARBA00004651"/>
    </source>
</evidence>
<evidence type="ECO:0000256" key="4">
    <source>
        <dbReference type="ARBA" id="ARBA00022989"/>
    </source>
</evidence>
<feature type="transmembrane region" description="Helical" evidence="6">
    <location>
        <begin position="393"/>
        <end position="414"/>
    </location>
</feature>
<feature type="transmembrane region" description="Helical" evidence="6">
    <location>
        <begin position="20"/>
        <end position="41"/>
    </location>
</feature>
<feature type="transmembrane region" description="Helical" evidence="6">
    <location>
        <begin position="115"/>
        <end position="137"/>
    </location>
</feature>
<keyword evidence="3 6" id="KW-0812">Transmembrane</keyword>
<feature type="transmembrane region" description="Helical" evidence="6">
    <location>
        <begin position="366"/>
        <end position="387"/>
    </location>
</feature>
<dbReference type="InterPro" id="IPR050833">
    <property type="entry name" value="Poly_Biosynth_Transport"/>
</dbReference>
<feature type="transmembrane region" description="Helical" evidence="6">
    <location>
        <begin position="252"/>
        <end position="271"/>
    </location>
</feature>
<dbReference type="PANTHER" id="PTHR30250:SF11">
    <property type="entry name" value="O-ANTIGEN TRANSPORTER-RELATED"/>
    <property type="match status" value="1"/>
</dbReference>